<dbReference type="PANTHER" id="PTHR46429">
    <property type="entry name" value="23S RRNA (GUANOSINE-2'-O-)-METHYLTRANSFERASE RLMB"/>
    <property type="match status" value="1"/>
</dbReference>
<sequence>MTNINFGIGDKMVVNRKKQGQKDTRGMNKPAGKLGKERRQTERKPYKTDDDRKPIAKNIIKQEKTEIKEVNNAYEDIPRLEGRNPVLEALKSGRTIEKLYVAKGSLEGSIKQIISMAREKGIVINEIDRVKMDAMSETRSHQGVIANVSPYTYVEVEDILNFAAERNEKPFIVILDEIYDPHNLGSIIRTADASGVHGIIISKRRAVGLTPAVAKASAGAIEYAKVAKVTNISQTIRQLKDKGVWIVGTDADGEKSYYESDLTGPIALVVGSEGEGMGKLVKESCDFIVNLPMKGNISSLNAGVAGAIVMYEILRQRILKG</sequence>
<dbReference type="Gene3D" id="3.30.1330.30">
    <property type="match status" value="1"/>
</dbReference>
<comment type="similarity">
    <text evidence="1">Belongs to the class IV-like SAM-binding methyltransferase superfamily. RNA methyltransferase TrmH family.</text>
</comment>
<evidence type="ECO:0000259" key="5">
    <source>
        <dbReference type="SMART" id="SM00967"/>
    </source>
</evidence>
<dbReference type="PATRIC" id="fig|36849.3.peg.4046"/>
<accession>A0A0P8W506</accession>
<dbReference type="GO" id="GO:0003723">
    <property type="term" value="F:RNA binding"/>
    <property type="evidence" value="ECO:0007669"/>
    <property type="project" value="InterPro"/>
</dbReference>
<keyword evidence="7" id="KW-1185">Reference proteome</keyword>
<evidence type="ECO:0000256" key="2">
    <source>
        <dbReference type="ARBA" id="ARBA00022603"/>
    </source>
</evidence>
<dbReference type="AlphaFoldDB" id="A0A0P8W506"/>
<dbReference type="Pfam" id="PF00588">
    <property type="entry name" value="SpoU_methylase"/>
    <property type="match status" value="1"/>
</dbReference>
<dbReference type="EC" id="2.1.1.-" evidence="6"/>
<keyword evidence="2 6" id="KW-0489">Methyltransferase</keyword>
<dbReference type="NCBIfam" id="TIGR00186">
    <property type="entry name" value="rRNA_methyl_3"/>
    <property type="match status" value="1"/>
</dbReference>
<dbReference type="GO" id="GO:0032259">
    <property type="term" value="P:methylation"/>
    <property type="evidence" value="ECO:0007669"/>
    <property type="project" value="UniProtKB-KW"/>
</dbReference>
<name>A0A0P8W506_9CLOT</name>
<dbReference type="SUPFAM" id="SSF55315">
    <property type="entry name" value="L30e-like"/>
    <property type="match status" value="1"/>
</dbReference>
<dbReference type="FunFam" id="3.40.1280.10:FF:000008">
    <property type="entry name" value="Group 3 RNA methyltransferase TrmH"/>
    <property type="match status" value="1"/>
</dbReference>
<dbReference type="GO" id="GO:0008173">
    <property type="term" value="F:RNA methyltransferase activity"/>
    <property type="evidence" value="ECO:0007669"/>
    <property type="project" value="InterPro"/>
</dbReference>
<dbReference type="InterPro" id="IPR013123">
    <property type="entry name" value="SpoU_subst-bd"/>
</dbReference>
<dbReference type="InterPro" id="IPR029028">
    <property type="entry name" value="Alpha/beta_knot_MTases"/>
</dbReference>
<dbReference type="SMART" id="SM00967">
    <property type="entry name" value="SpoU_sub_bind"/>
    <property type="match status" value="1"/>
</dbReference>
<dbReference type="STRING" id="36849.OXPF_38280"/>
<comment type="caution">
    <text evidence="6">The sequence shown here is derived from an EMBL/GenBank/DDBJ whole genome shotgun (WGS) entry which is preliminary data.</text>
</comment>
<dbReference type="InterPro" id="IPR029064">
    <property type="entry name" value="Ribosomal_eL30-like_sf"/>
</dbReference>
<reference evidence="6 7" key="1">
    <citation type="submission" date="2015-09" db="EMBL/GenBank/DDBJ databases">
        <title>Genome sequence of Oxobacter pfennigii DSM 3222.</title>
        <authorList>
            <person name="Poehlein A."/>
            <person name="Bengelsdorf F.R."/>
            <person name="Schiel-Bengelsdorf B."/>
            <person name="Duerre P."/>
            <person name="Daniel R."/>
        </authorList>
    </citation>
    <scope>NUCLEOTIDE SEQUENCE [LARGE SCALE GENOMIC DNA]</scope>
    <source>
        <strain evidence="6 7">DSM 3222</strain>
    </source>
</reference>
<dbReference type="Proteomes" id="UP000050326">
    <property type="component" value="Unassembled WGS sequence"/>
</dbReference>
<evidence type="ECO:0000313" key="7">
    <source>
        <dbReference type="Proteomes" id="UP000050326"/>
    </source>
</evidence>
<dbReference type="EMBL" id="LKET01000062">
    <property type="protein sequence ID" value="KPU42651.1"/>
    <property type="molecule type" value="Genomic_DNA"/>
</dbReference>
<dbReference type="Pfam" id="PF08032">
    <property type="entry name" value="SpoU_sub_bind"/>
    <property type="match status" value="1"/>
</dbReference>
<proteinExistence type="inferred from homology"/>
<dbReference type="Gene3D" id="3.40.1280.10">
    <property type="match status" value="1"/>
</dbReference>
<dbReference type="InterPro" id="IPR001537">
    <property type="entry name" value="SpoU_MeTrfase"/>
</dbReference>
<feature type="domain" description="RNA 2-O ribose methyltransferase substrate binding" evidence="5">
    <location>
        <begin position="79"/>
        <end position="154"/>
    </location>
</feature>
<dbReference type="GO" id="GO:0005829">
    <property type="term" value="C:cytosol"/>
    <property type="evidence" value="ECO:0007669"/>
    <property type="project" value="TreeGrafter"/>
</dbReference>
<gene>
    <name evidence="6" type="ORF">OXPF_38280</name>
</gene>
<dbReference type="InterPro" id="IPR029026">
    <property type="entry name" value="tRNA_m1G_MTases_N"/>
</dbReference>
<dbReference type="GO" id="GO:0006396">
    <property type="term" value="P:RNA processing"/>
    <property type="evidence" value="ECO:0007669"/>
    <property type="project" value="InterPro"/>
</dbReference>
<dbReference type="SUPFAM" id="SSF75217">
    <property type="entry name" value="alpha/beta knot"/>
    <property type="match status" value="1"/>
</dbReference>
<organism evidence="6 7">
    <name type="scientific">Oxobacter pfennigii</name>
    <dbReference type="NCBI Taxonomy" id="36849"/>
    <lineage>
        <taxon>Bacteria</taxon>
        <taxon>Bacillati</taxon>
        <taxon>Bacillota</taxon>
        <taxon>Clostridia</taxon>
        <taxon>Eubacteriales</taxon>
        <taxon>Clostridiaceae</taxon>
        <taxon>Oxobacter</taxon>
    </lineage>
</organism>
<dbReference type="InterPro" id="IPR004441">
    <property type="entry name" value="rRNA_MeTrfase_TrmH"/>
</dbReference>
<evidence type="ECO:0000313" key="6">
    <source>
        <dbReference type="EMBL" id="KPU42651.1"/>
    </source>
</evidence>
<feature type="region of interest" description="Disordered" evidence="4">
    <location>
        <begin position="1"/>
        <end position="53"/>
    </location>
</feature>
<dbReference type="PANTHER" id="PTHR46429:SF1">
    <property type="entry name" value="23S RRNA (GUANOSINE-2'-O-)-METHYLTRANSFERASE RLMB"/>
    <property type="match status" value="1"/>
</dbReference>
<evidence type="ECO:0000256" key="1">
    <source>
        <dbReference type="ARBA" id="ARBA00007228"/>
    </source>
</evidence>
<evidence type="ECO:0000256" key="3">
    <source>
        <dbReference type="ARBA" id="ARBA00022679"/>
    </source>
</evidence>
<feature type="compositionally biased region" description="Basic and acidic residues" evidence="4">
    <location>
        <begin position="34"/>
        <end position="53"/>
    </location>
</feature>
<evidence type="ECO:0000256" key="4">
    <source>
        <dbReference type="SAM" id="MobiDB-lite"/>
    </source>
</evidence>
<keyword evidence="3 6" id="KW-0808">Transferase</keyword>
<protein>
    <submittedName>
        <fullName evidence="6">Putative TrmH family tRNA/rRNA methyltransferase</fullName>
        <ecNumber evidence="6">2.1.1.-</ecNumber>
    </submittedName>
</protein>
<dbReference type="CDD" id="cd18103">
    <property type="entry name" value="SpoU-like_RlmB"/>
    <property type="match status" value="1"/>
</dbReference>